<reference evidence="2 3" key="1">
    <citation type="submission" date="2016-04" db="EMBL/GenBank/DDBJ databases">
        <authorList>
            <person name="Chen L."/>
            <person name="Zhuang W."/>
            <person name="Wang G."/>
        </authorList>
    </citation>
    <scope>NUCLEOTIDE SEQUENCE [LARGE SCALE GENOMIC DNA]</scope>
    <source>
        <strain evidence="3">GR20</strain>
    </source>
</reference>
<dbReference type="Gene3D" id="3.40.50.720">
    <property type="entry name" value="NAD(P)-binding Rossmann-like Domain"/>
    <property type="match status" value="1"/>
</dbReference>
<dbReference type="InterPro" id="IPR050463">
    <property type="entry name" value="Gfo/Idh/MocA_oxidrdct_glycsds"/>
</dbReference>
<dbReference type="PANTHER" id="PTHR43818">
    <property type="entry name" value="BCDNA.GH03377"/>
    <property type="match status" value="1"/>
</dbReference>
<feature type="domain" description="Gfo/Idh/MocA-like oxidoreductase N-terminal" evidence="1">
    <location>
        <begin position="39"/>
        <end position="167"/>
    </location>
</feature>
<gene>
    <name evidence="2" type="ORF">A4D02_28905</name>
</gene>
<name>A0ABX3NY79_9BACT</name>
<evidence type="ECO:0000259" key="1">
    <source>
        <dbReference type="Pfam" id="PF01408"/>
    </source>
</evidence>
<sequence length="333" mass="36735">MQRRSFLKNAMVLGSSAFIGSHAQAWPDSHLRISAPGKKIGIIGLDTSHSEAFAKVLNTATAEAPYNGYRVTAAYPYGSKKIAGSYNRIPGYIEKVKGYGVAICADIDELLKQVDCVLLETNDGHLHPEQAAIVFQSRKRVFIDKPLGANLKEVEQVYEAAAKYGSSFFSSSSLRYTSAIKKLKEDAAFGKVVGAFTFSPCTLEPTHEDLYWYGIHGVEMLFAVMGSGCKMVQASHATDVDVATGIWEDGRTGTFRGTRSGIYAFGGEVFGEKRNMVLSDYEGYEGLLNEIVRYFETGNVPVPVQETKEIYAFMSAYQKSKQHRGKPVELHRF</sequence>
<organism evidence="2 3">
    <name type="scientific">Niastella koreensis</name>
    <dbReference type="NCBI Taxonomy" id="354356"/>
    <lineage>
        <taxon>Bacteria</taxon>
        <taxon>Pseudomonadati</taxon>
        <taxon>Bacteroidota</taxon>
        <taxon>Chitinophagia</taxon>
        <taxon>Chitinophagales</taxon>
        <taxon>Chitinophagaceae</taxon>
        <taxon>Niastella</taxon>
    </lineage>
</organism>
<dbReference type="RefSeq" id="WP_014219991.1">
    <property type="nucleotide sequence ID" value="NZ_LWBO01000010.1"/>
</dbReference>
<dbReference type="SUPFAM" id="SSF51735">
    <property type="entry name" value="NAD(P)-binding Rossmann-fold domains"/>
    <property type="match status" value="1"/>
</dbReference>
<evidence type="ECO:0000313" key="3">
    <source>
        <dbReference type="Proteomes" id="UP000192277"/>
    </source>
</evidence>
<dbReference type="InterPro" id="IPR036291">
    <property type="entry name" value="NAD(P)-bd_dom_sf"/>
</dbReference>
<dbReference type="Pfam" id="PF01408">
    <property type="entry name" value="GFO_IDH_MocA"/>
    <property type="match status" value="1"/>
</dbReference>
<dbReference type="InterPro" id="IPR000683">
    <property type="entry name" value="Gfo/Idh/MocA-like_OxRdtase_N"/>
</dbReference>
<accession>A0ABX3NY79</accession>
<dbReference type="PANTHER" id="PTHR43818:SF9">
    <property type="entry name" value="HYPOTHETICAL OXIDOREDUCTASE"/>
    <property type="match status" value="1"/>
</dbReference>
<evidence type="ECO:0000313" key="2">
    <source>
        <dbReference type="EMBL" id="OQP49613.1"/>
    </source>
</evidence>
<dbReference type="EMBL" id="LWBO01000010">
    <property type="protein sequence ID" value="OQP49613.1"/>
    <property type="molecule type" value="Genomic_DNA"/>
</dbReference>
<comment type="caution">
    <text evidence="2">The sequence shown here is derived from an EMBL/GenBank/DDBJ whole genome shotgun (WGS) entry which is preliminary data.</text>
</comment>
<dbReference type="Proteomes" id="UP000192277">
    <property type="component" value="Unassembled WGS sequence"/>
</dbReference>
<proteinExistence type="predicted"/>
<protein>
    <submittedName>
        <fullName evidence="2">Dehydrogenase</fullName>
    </submittedName>
</protein>
<keyword evidence="3" id="KW-1185">Reference proteome</keyword>